<dbReference type="GO" id="GO:0005524">
    <property type="term" value="F:ATP binding"/>
    <property type="evidence" value="ECO:0007669"/>
    <property type="project" value="UniProtKB-KW"/>
</dbReference>
<dbReference type="InterPro" id="IPR002314">
    <property type="entry name" value="aa-tRNA-synt_IIb"/>
</dbReference>
<evidence type="ECO:0000256" key="5">
    <source>
        <dbReference type="ARBA" id="ARBA00022840"/>
    </source>
</evidence>
<keyword evidence="7" id="KW-0030">Aminoacyl-tRNA synthetase</keyword>
<dbReference type="Gene3D" id="3.30.930.10">
    <property type="entry name" value="Bira Bifunctional Protein, Domain 2"/>
    <property type="match status" value="1"/>
</dbReference>
<dbReference type="CDD" id="cd00858">
    <property type="entry name" value="GlyRS_anticodon"/>
    <property type="match status" value="1"/>
</dbReference>
<dbReference type="EC" id="6.1.1.14" evidence="2"/>
<evidence type="ECO:0000256" key="2">
    <source>
        <dbReference type="ARBA" id="ARBA00012829"/>
    </source>
</evidence>
<evidence type="ECO:0000259" key="8">
    <source>
        <dbReference type="PROSITE" id="PS50862"/>
    </source>
</evidence>
<evidence type="ECO:0000256" key="1">
    <source>
        <dbReference type="ARBA" id="ARBA00008226"/>
    </source>
</evidence>
<name>A0A4Q0AHF3_9BACT</name>
<comment type="caution">
    <text evidence="9">The sequence shown here is derived from an EMBL/GenBank/DDBJ whole genome shotgun (WGS) entry which is preliminary data.</text>
</comment>
<dbReference type="Pfam" id="PF03129">
    <property type="entry name" value="HGTP_anticodon"/>
    <property type="match status" value="1"/>
</dbReference>
<dbReference type="Pfam" id="PF00587">
    <property type="entry name" value="tRNA-synt_2b"/>
    <property type="match status" value="1"/>
</dbReference>
<dbReference type="InterPro" id="IPR027031">
    <property type="entry name" value="Gly-tRNA_synthase/POLG2"/>
</dbReference>
<dbReference type="PANTHER" id="PTHR10745">
    <property type="entry name" value="GLYCYL-TRNA SYNTHETASE/DNA POLYMERASE SUBUNIT GAMMA-2"/>
    <property type="match status" value="1"/>
</dbReference>
<evidence type="ECO:0000256" key="6">
    <source>
        <dbReference type="ARBA" id="ARBA00022917"/>
    </source>
</evidence>
<dbReference type="InterPro" id="IPR002315">
    <property type="entry name" value="tRNA-synt_gly"/>
</dbReference>
<evidence type="ECO:0000256" key="4">
    <source>
        <dbReference type="ARBA" id="ARBA00022741"/>
    </source>
</evidence>
<gene>
    <name evidence="9" type="ORF">EOT05_02525</name>
</gene>
<dbReference type="InterPro" id="IPR033731">
    <property type="entry name" value="GlyRS-like_core"/>
</dbReference>
<dbReference type="GO" id="GO:0006426">
    <property type="term" value="P:glycyl-tRNA aminoacylation"/>
    <property type="evidence" value="ECO:0007669"/>
    <property type="project" value="InterPro"/>
</dbReference>
<reference evidence="9" key="1">
    <citation type="submission" date="2019-01" db="EMBL/GenBank/DDBJ databases">
        <title>Genomic signatures and co-occurrence patterns of the ultra-small Saccharimodia (Patescibacteria phylum) suggest a symbiotic lifestyle.</title>
        <authorList>
            <person name="Lemos L."/>
            <person name="Medeiros J."/>
            <person name="Andreote F."/>
            <person name="Fernandes G."/>
            <person name="Varani A."/>
            <person name="Oliveira G."/>
            <person name="Pylro V."/>
        </authorList>
    </citation>
    <scope>NUCLEOTIDE SEQUENCE [LARGE SCALE GENOMIC DNA]</scope>
    <source>
        <strain evidence="9">AMD02</strain>
    </source>
</reference>
<organism evidence="9 10">
    <name type="scientific">Candidatus Microsaccharimonas sossegonensis</name>
    <dbReference type="NCBI Taxonomy" id="2506948"/>
    <lineage>
        <taxon>Bacteria</taxon>
        <taxon>Candidatus Saccharimonadota</taxon>
        <taxon>Candidatus Saccharimonadia</taxon>
        <taxon>Candidatus Saccharimonadales</taxon>
        <taxon>Candidatus Saccharimonadaceae</taxon>
        <taxon>Candidatus Microsaccharimonas</taxon>
    </lineage>
</organism>
<keyword evidence="4" id="KW-0547">Nucleotide-binding</keyword>
<sequence length="454" mass="52506">MVQNSQKSGEKMERIVSLAKRRGFIYPGSDMYGGLSGTWDFGPLGVTLKRNIMQLWWKLFVEERDDMYGVDAAILMNQKVWQASGHVDTFTDPLVEDLETKQRFRADHLLKEAGLSPEGLSLEQMTQLIKDNDVKSPNGNALSEVRTFNMMFKTTVGPIDDDTSISYLRPETAQGMFTNYKNVLDSFYPDLPFGLAQQGKAFRNEISPRDFIFRSREFEQMEIEYFVDPAKWEEAFEHWRQQVWRWTQCLGLPDENVHELEVQEADRAHYSKRTIDFEFDFPIGKEELLGLAYRTDFDLRNIQNATAKNMEYLVKGTNTKFVPHVIEPSFGVERAVMAVLTAAFTEDEVNGETRTYLKLPEHLAPIKYAVSPLVRNKTELVAKARELYDGLKKKHGAVMWDENGNIGKRYRRQDEIGTPHCVVVDFQTLEDDTVTIRERDTTQQRRVPIEELVK</sequence>
<dbReference type="PRINTS" id="PR01043">
    <property type="entry name" value="TRNASYNTHGLY"/>
</dbReference>
<keyword evidence="6" id="KW-0648">Protein biosynthesis</keyword>
<dbReference type="Proteomes" id="UP000289257">
    <property type="component" value="Unassembled WGS sequence"/>
</dbReference>
<dbReference type="PROSITE" id="PS50862">
    <property type="entry name" value="AA_TRNA_LIGASE_II"/>
    <property type="match status" value="1"/>
</dbReference>
<dbReference type="SUPFAM" id="SSF52954">
    <property type="entry name" value="Class II aaRS ABD-related"/>
    <property type="match status" value="1"/>
</dbReference>
<dbReference type="InterPro" id="IPR036621">
    <property type="entry name" value="Anticodon-bd_dom_sf"/>
</dbReference>
<evidence type="ECO:0000256" key="3">
    <source>
        <dbReference type="ARBA" id="ARBA00022598"/>
    </source>
</evidence>
<dbReference type="InterPro" id="IPR006195">
    <property type="entry name" value="aa-tRNA-synth_II"/>
</dbReference>
<dbReference type="GO" id="GO:0005737">
    <property type="term" value="C:cytoplasm"/>
    <property type="evidence" value="ECO:0007669"/>
    <property type="project" value="InterPro"/>
</dbReference>
<keyword evidence="3 9" id="KW-0436">Ligase</keyword>
<keyword evidence="10" id="KW-1185">Reference proteome</keyword>
<comment type="similarity">
    <text evidence="1">Belongs to the class-II aminoacyl-tRNA synthetase family.</text>
</comment>
<evidence type="ECO:0000256" key="7">
    <source>
        <dbReference type="ARBA" id="ARBA00023146"/>
    </source>
</evidence>
<dbReference type="NCBIfam" id="NF003211">
    <property type="entry name" value="PRK04173.1"/>
    <property type="match status" value="1"/>
</dbReference>
<feature type="domain" description="Aminoacyl-transfer RNA synthetases class-II family profile" evidence="8">
    <location>
        <begin position="13"/>
        <end position="360"/>
    </location>
</feature>
<dbReference type="CDD" id="cd00774">
    <property type="entry name" value="GlyRS-like_core"/>
    <property type="match status" value="1"/>
</dbReference>
<dbReference type="GO" id="GO:0004820">
    <property type="term" value="F:glycine-tRNA ligase activity"/>
    <property type="evidence" value="ECO:0007669"/>
    <property type="project" value="UniProtKB-EC"/>
</dbReference>
<keyword evidence="5" id="KW-0067">ATP-binding</keyword>
<dbReference type="InterPro" id="IPR004154">
    <property type="entry name" value="Anticodon-bd"/>
</dbReference>
<dbReference type="AlphaFoldDB" id="A0A4Q0AHF3"/>
<dbReference type="NCBIfam" id="TIGR00389">
    <property type="entry name" value="glyS_dimeric"/>
    <property type="match status" value="1"/>
</dbReference>
<dbReference type="SUPFAM" id="SSF55681">
    <property type="entry name" value="Class II aaRS and biotin synthetases"/>
    <property type="match status" value="1"/>
</dbReference>
<protein>
    <recommendedName>
        <fullName evidence="2">glycine--tRNA ligase</fullName>
        <ecNumber evidence="2">6.1.1.14</ecNumber>
    </recommendedName>
</protein>
<evidence type="ECO:0000313" key="9">
    <source>
        <dbReference type="EMBL" id="RWZ78602.1"/>
    </source>
</evidence>
<evidence type="ECO:0000313" key="10">
    <source>
        <dbReference type="Proteomes" id="UP000289257"/>
    </source>
</evidence>
<dbReference type="InterPro" id="IPR045864">
    <property type="entry name" value="aa-tRNA-synth_II/BPL/LPL"/>
</dbReference>
<dbReference type="EMBL" id="SCKX01000001">
    <property type="protein sequence ID" value="RWZ78602.1"/>
    <property type="molecule type" value="Genomic_DNA"/>
</dbReference>
<dbReference type="Gene3D" id="3.40.50.800">
    <property type="entry name" value="Anticodon-binding domain"/>
    <property type="match status" value="1"/>
</dbReference>
<dbReference type="PANTHER" id="PTHR10745:SF8">
    <property type="entry name" value="DNA POLYMERASE SUBUNIT GAMMA-2, MITOCHONDRIAL"/>
    <property type="match status" value="1"/>
</dbReference>
<accession>A0A4Q0AHF3</accession>
<proteinExistence type="inferred from homology"/>